<dbReference type="InterPro" id="IPR019853">
    <property type="entry name" value="GldB-like"/>
</dbReference>
<keyword evidence="2" id="KW-1185">Reference proteome</keyword>
<evidence type="ECO:0000313" key="1">
    <source>
        <dbReference type="EMBL" id="PQJ75799.1"/>
    </source>
</evidence>
<name>A0A2S7WDU9_9FLAO</name>
<reference evidence="1 2" key="1">
    <citation type="submission" date="2016-12" db="EMBL/GenBank/DDBJ databases">
        <title>Trade-off between light-utilization and light-protection in marine flavobacteria.</title>
        <authorList>
            <person name="Kumagai Y."/>
            <person name="Yoshizawa S."/>
            <person name="Kogure K."/>
            <person name="Iwasaki W."/>
        </authorList>
    </citation>
    <scope>NUCLEOTIDE SEQUENCE [LARGE SCALE GENOMIC DNA]</scope>
    <source>
        <strain evidence="1 2">KCTC 22729</strain>
    </source>
</reference>
<evidence type="ECO:0000313" key="2">
    <source>
        <dbReference type="Proteomes" id="UP000237608"/>
    </source>
</evidence>
<dbReference type="Pfam" id="PF25594">
    <property type="entry name" value="GldB_lipo"/>
    <property type="match status" value="1"/>
</dbReference>
<dbReference type="PROSITE" id="PS51257">
    <property type="entry name" value="PROKAR_LIPOPROTEIN"/>
    <property type="match status" value="1"/>
</dbReference>
<dbReference type="AlphaFoldDB" id="A0A2S7WDU9"/>
<accession>A0A2S7WDU9</accession>
<gene>
    <name evidence="1" type="ORF">BTO13_11445</name>
</gene>
<sequence length="319" mass="37824">MRFTWAFLMILCVIFSCNTQKKSTIDVSKISIDYEIKRFDIDFYTATKETLPNVKVTYPYLFPESFSDSISLEKIADKQEQELFAETQKVYKDFSDIEKQLTSFFKHVKYYNPNFKAPDVVTIQSNIDYENRVIYADSLLLISLDVFLGKNHPFYADFPNYIKQNNTKEHLIVTIAETFINQQIRPTINRSFIAKMVHEGKKIALLDWYLPSISEVEKMGYSKEKWQWAVENEAQIWAYFMEEKLLFSTETNLNKRFLEDAPFSKFYREQDNLSPGKIGVWLGWQIVQSYLKHNDVSLQEFLKKDETELFNQSKYKPKK</sequence>
<dbReference type="Proteomes" id="UP000237608">
    <property type="component" value="Unassembled WGS sequence"/>
</dbReference>
<protein>
    <submittedName>
        <fullName evidence="1">Gliding motility lipoprotein GldB</fullName>
    </submittedName>
</protein>
<proteinExistence type="predicted"/>
<dbReference type="EMBL" id="MSCL01000001">
    <property type="protein sequence ID" value="PQJ75799.1"/>
    <property type="molecule type" value="Genomic_DNA"/>
</dbReference>
<dbReference type="OrthoDB" id="976022at2"/>
<organism evidence="1 2">
    <name type="scientific">Polaribacter gangjinensis</name>
    <dbReference type="NCBI Taxonomy" id="574710"/>
    <lineage>
        <taxon>Bacteria</taxon>
        <taxon>Pseudomonadati</taxon>
        <taxon>Bacteroidota</taxon>
        <taxon>Flavobacteriia</taxon>
        <taxon>Flavobacteriales</taxon>
        <taxon>Flavobacteriaceae</taxon>
    </lineage>
</organism>
<keyword evidence="1" id="KW-0449">Lipoprotein</keyword>
<dbReference type="NCBIfam" id="TIGR03514">
    <property type="entry name" value="GldB_lipo"/>
    <property type="match status" value="1"/>
</dbReference>
<comment type="caution">
    <text evidence="1">The sequence shown here is derived from an EMBL/GenBank/DDBJ whole genome shotgun (WGS) entry which is preliminary data.</text>
</comment>
<dbReference type="RefSeq" id="WP_105046953.1">
    <property type="nucleotide sequence ID" value="NZ_CP150662.1"/>
</dbReference>